<comment type="caution">
    <text evidence="5">The sequence shown here is derived from an EMBL/GenBank/DDBJ whole genome shotgun (WGS) entry which is preliminary data.</text>
</comment>
<feature type="compositionally biased region" description="Polar residues" evidence="3">
    <location>
        <begin position="1"/>
        <end position="12"/>
    </location>
</feature>
<name>S7ZXM2_DACHA</name>
<keyword evidence="2" id="KW-0833">Ubl conjugation pathway</keyword>
<dbReference type="STRING" id="1284197.S7ZXM2"/>
<dbReference type="PROSITE" id="PS50127">
    <property type="entry name" value="UBC_2"/>
    <property type="match status" value="1"/>
</dbReference>
<dbReference type="SUPFAM" id="SSF54495">
    <property type="entry name" value="UBC-like"/>
    <property type="match status" value="1"/>
</dbReference>
<dbReference type="Gene3D" id="3.10.110.10">
    <property type="entry name" value="Ubiquitin Conjugating Enzyme"/>
    <property type="match status" value="1"/>
</dbReference>
<dbReference type="Proteomes" id="UP000015100">
    <property type="component" value="Unassembled WGS sequence"/>
</dbReference>
<feature type="region of interest" description="Disordered" evidence="3">
    <location>
        <begin position="1"/>
        <end position="56"/>
    </location>
</feature>
<protein>
    <recommendedName>
        <fullName evidence="4">UBC core domain-containing protein</fullName>
    </recommendedName>
</protein>
<reference evidence="6" key="2">
    <citation type="submission" date="2013-04" db="EMBL/GenBank/DDBJ databases">
        <title>Genomic mechanisms accounting for the adaptation to parasitism in nematode-trapping fungi.</title>
        <authorList>
            <person name="Ahren D.G."/>
        </authorList>
    </citation>
    <scope>NUCLEOTIDE SEQUENCE [LARGE SCALE GENOMIC DNA]</scope>
    <source>
        <strain evidence="6">CBS 200.50</strain>
    </source>
</reference>
<dbReference type="AlphaFoldDB" id="S7ZXM2"/>
<feature type="domain" description="UBC core" evidence="4">
    <location>
        <begin position="779"/>
        <end position="938"/>
    </location>
</feature>
<feature type="compositionally biased region" description="Polar residues" evidence="3">
    <location>
        <begin position="19"/>
        <end position="47"/>
    </location>
</feature>
<keyword evidence="6" id="KW-1185">Reference proteome</keyword>
<accession>S7ZXM2</accession>
<dbReference type="GO" id="GO:0016740">
    <property type="term" value="F:transferase activity"/>
    <property type="evidence" value="ECO:0007669"/>
    <property type="project" value="UniProtKB-KW"/>
</dbReference>
<evidence type="ECO:0000313" key="5">
    <source>
        <dbReference type="EMBL" id="EPS35505.1"/>
    </source>
</evidence>
<evidence type="ECO:0000313" key="6">
    <source>
        <dbReference type="Proteomes" id="UP000015100"/>
    </source>
</evidence>
<evidence type="ECO:0000256" key="2">
    <source>
        <dbReference type="ARBA" id="ARBA00022786"/>
    </source>
</evidence>
<sequence>MSSQLGYSSFQSDGAYEQPRSSLVPQTQHQPTRGTNPFFQQPFNQPLGNPVAPNNVNNPYYAQQHTEETMTRNNPIQPPIINYRLGSQYNPIVLGSDDSAYQGHKPPAPPNYTWAYTPSNTIDLTNSSQNYGTVNSSSSNPFQGGNSYLTDNVVDLTAAEYAPWQGNNYKINQPPNPQGYPNTAYQPQGNFQPPTTFPNNNWAAQPQPSLASQPYPSNFAQPINNGFYSPTNTVPSYNSVFPVGRNNEPRSPQNVAGVAYGPGSYNTVAVRPGGGAENNIPRNAPLVKPEDLKRVEDFFASCLNKRATDPQLCPNFVSGFSGIISAVRTEDRRKASTVPYNQDAKVSSFRCVECKMTVCLGCASKIGSAKVPSAVLFHNCVDSHLVSIALILARIDTRWQLREFGTPTPSAQRKPSVPDHMVPAQPLSMPQVPDFSSTSTHGSGVGYGSGSTNGRGGIANKRGAKTATKMRQESDDNKALADLLWSLAKLLTDDIDEYSMICLLGEKEQLLISLFKVSYLPELVRSLVRNDSIMDIDAGDAWELYTACLNLLRILADHEPLLGLLVSALDEKKQSPGLAHIIKLPDAPILRGLLSAKQRANVSGNEPVDFILVEGVEGVAQPIIQSFEKLVKQCQAFMSNASRMTTMDDDEETNRLLSFCIDVDSTAIKLNRRADDWKRKRDQSRPPPMGPKNSHLESLPPHILSHPLLANNIYSPQPARLYNPLEVSPQIKQQCKDALTSHLQYKFSPDVISTHCNGIQNNTYNAIPAVAANSAPNPGRMKRLIKELTVLSTTLPPGIFVRVQEDLPDTFKAMIVGPDSSPYHLGLYEFDFTIPANYPNSPPTVTFKTTGGGAVRFNPNLYECGKVCLSILNTWSGSASEQWQPKTSTLLQVLVSIQGMILCAEPYYNEPGYQNSPNPSASRSYNENVQINSIRHAMNGWLSYNGLWNDVIHAHFLANSEEILSTTQKFVNAGDSPTSTSGAANPPGAIYNGTTGNGLFGNAFAGFQPAPPGIHVAGADSSSTKATMQKARADLETAMKTALPNFSKAELWRERAEG</sequence>
<dbReference type="Pfam" id="PF00179">
    <property type="entry name" value="UQ_con"/>
    <property type="match status" value="1"/>
</dbReference>
<dbReference type="OrthoDB" id="47801at2759"/>
<dbReference type="CDD" id="cd23810">
    <property type="entry name" value="UBCc_BIRC6"/>
    <property type="match status" value="1"/>
</dbReference>
<dbReference type="PANTHER" id="PTHR46116">
    <property type="entry name" value="(E3-INDEPENDENT) E2 UBIQUITIN-CONJUGATING ENZYME"/>
    <property type="match status" value="1"/>
</dbReference>
<feature type="region of interest" description="Disordered" evidence="3">
    <location>
        <begin position="674"/>
        <end position="698"/>
    </location>
</feature>
<dbReference type="EMBL" id="AQGS01001127">
    <property type="protein sequence ID" value="EPS35505.1"/>
    <property type="molecule type" value="Genomic_DNA"/>
</dbReference>
<dbReference type="SMART" id="SM00212">
    <property type="entry name" value="UBCc"/>
    <property type="match status" value="1"/>
</dbReference>
<dbReference type="OMA" id="CAEPYYN"/>
<gene>
    <name evidence="5" type="ORF">H072_11081</name>
</gene>
<evidence type="ECO:0000259" key="4">
    <source>
        <dbReference type="PROSITE" id="PS50127"/>
    </source>
</evidence>
<dbReference type="eggNOG" id="KOG0895">
    <property type="taxonomic scope" value="Eukaryota"/>
</dbReference>
<keyword evidence="1" id="KW-0808">Transferase</keyword>
<evidence type="ECO:0000256" key="1">
    <source>
        <dbReference type="ARBA" id="ARBA00022679"/>
    </source>
</evidence>
<dbReference type="InterPro" id="IPR016135">
    <property type="entry name" value="UBQ-conjugating_enzyme/RWD"/>
</dbReference>
<dbReference type="InterPro" id="IPR000608">
    <property type="entry name" value="UBC"/>
</dbReference>
<dbReference type="HOGENOM" id="CLU_289678_0_0_1"/>
<proteinExistence type="predicted"/>
<reference evidence="5 6" key="1">
    <citation type="journal article" date="2013" name="PLoS Genet.">
        <title>Genomic mechanisms accounting for the adaptation to parasitism in nematode-trapping fungi.</title>
        <authorList>
            <person name="Meerupati T."/>
            <person name="Andersson K.M."/>
            <person name="Friman E."/>
            <person name="Kumar D."/>
            <person name="Tunlid A."/>
            <person name="Ahren D."/>
        </authorList>
    </citation>
    <scope>NUCLEOTIDE SEQUENCE [LARGE SCALE GENOMIC DNA]</scope>
    <source>
        <strain evidence="5 6">CBS 200.50</strain>
    </source>
</reference>
<evidence type="ECO:0000256" key="3">
    <source>
        <dbReference type="SAM" id="MobiDB-lite"/>
    </source>
</evidence>
<organism evidence="5 6">
    <name type="scientific">Dactylellina haptotyla (strain CBS 200.50)</name>
    <name type="common">Nematode-trapping fungus</name>
    <name type="synonym">Monacrosporium haptotylum</name>
    <dbReference type="NCBI Taxonomy" id="1284197"/>
    <lineage>
        <taxon>Eukaryota</taxon>
        <taxon>Fungi</taxon>
        <taxon>Dikarya</taxon>
        <taxon>Ascomycota</taxon>
        <taxon>Pezizomycotina</taxon>
        <taxon>Orbiliomycetes</taxon>
        <taxon>Orbiliales</taxon>
        <taxon>Orbiliaceae</taxon>
        <taxon>Dactylellina</taxon>
    </lineage>
</organism>